<sequence length="62" mass="7170">MTTRDVYADSSEAIKRLVQNGIQVDTSLKVVLIPQRKAVGIKLWGAIDYLRRFNFYGWGRVR</sequence>
<organism evidence="2">
    <name type="scientific">viral metagenome</name>
    <dbReference type="NCBI Taxonomy" id="1070528"/>
    <lineage>
        <taxon>unclassified sequences</taxon>
        <taxon>metagenomes</taxon>
        <taxon>organismal metagenomes</taxon>
    </lineage>
</organism>
<proteinExistence type="predicted"/>
<accession>A0A6M3KD35</accession>
<protein>
    <submittedName>
        <fullName evidence="2">Uncharacterized protein</fullName>
    </submittedName>
</protein>
<dbReference type="EMBL" id="MT142396">
    <property type="protein sequence ID" value="QJA79837.1"/>
    <property type="molecule type" value="Genomic_DNA"/>
</dbReference>
<reference evidence="2" key="1">
    <citation type="submission" date="2020-03" db="EMBL/GenBank/DDBJ databases">
        <title>The deep terrestrial virosphere.</title>
        <authorList>
            <person name="Holmfeldt K."/>
            <person name="Nilsson E."/>
            <person name="Simone D."/>
            <person name="Lopez-Fernandez M."/>
            <person name="Wu X."/>
            <person name="de Brujin I."/>
            <person name="Lundin D."/>
            <person name="Andersson A."/>
            <person name="Bertilsson S."/>
            <person name="Dopson M."/>
        </authorList>
    </citation>
    <scope>NUCLEOTIDE SEQUENCE</scope>
    <source>
        <strain evidence="2">MM415A00827</strain>
        <strain evidence="1">MM415B00742</strain>
    </source>
</reference>
<name>A0A6M3KD35_9ZZZZ</name>
<dbReference type="AlphaFoldDB" id="A0A6M3KD35"/>
<dbReference type="EMBL" id="MT141478">
    <property type="protein sequence ID" value="QJA62686.1"/>
    <property type="molecule type" value="Genomic_DNA"/>
</dbReference>
<evidence type="ECO:0000313" key="1">
    <source>
        <dbReference type="EMBL" id="QJA62686.1"/>
    </source>
</evidence>
<gene>
    <name evidence="2" type="ORF">MM415A00827_0030</name>
    <name evidence="1" type="ORF">MM415B00742_0026</name>
</gene>
<evidence type="ECO:0000313" key="2">
    <source>
        <dbReference type="EMBL" id="QJA79837.1"/>
    </source>
</evidence>